<dbReference type="PRINTS" id="PR00411">
    <property type="entry name" value="PNDRDTASEI"/>
</dbReference>
<dbReference type="STRING" id="302167.GCA_900166595_04116"/>
<dbReference type="InterPro" id="IPR004099">
    <property type="entry name" value="Pyr_nucl-diS_OxRdtase_dimer"/>
</dbReference>
<dbReference type="PRINTS" id="PR00368">
    <property type="entry name" value="FADPNR"/>
</dbReference>
<dbReference type="EMBL" id="CP018622">
    <property type="protein sequence ID" value="AUJ24309.1"/>
    <property type="molecule type" value="Genomic_DNA"/>
</dbReference>
<evidence type="ECO:0000256" key="11">
    <source>
        <dbReference type="ARBA" id="ARBA00023284"/>
    </source>
</evidence>
<evidence type="ECO:0000313" key="20">
    <source>
        <dbReference type="Proteomes" id="UP000234237"/>
    </source>
</evidence>
<feature type="binding site" evidence="14">
    <location>
        <begin position="187"/>
        <end position="194"/>
    </location>
    <ligand>
        <name>NAD(+)</name>
        <dbReference type="ChEBI" id="CHEBI:57540"/>
    </ligand>
</feature>
<comment type="cofactor">
    <cofactor evidence="14 16">
        <name>FAD</name>
        <dbReference type="ChEBI" id="CHEBI:57692"/>
    </cofactor>
    <text evidence="14 16">Binds 1 FAD per subunit.</text>
</comment>
<dbReference type="InterPro" id="IPR016156">
    <property type="entry name" value="FAD/NAD-linked_Rdtase_dimer_sf"/>
</dbReference>
<keyword evidence="11 16" id="KW-0676">Redox-active center</keyword>
<dbReference type="InterPro" id="IPR023753">
    <property type="entry name" value="FAD/NAD-binding_dom"/>
</dbReference>
<dbReference type="GO" id="GO:0005737">
    <property type="term" value="C:cytoplasm"/>
    <property type="evidence" value="ECO:0007669"/>
    <property type="project" value="UniProtKB-SubCell"/>
</dbReference>
<dbReference type="SUPFAM" id="SSF51905">
    <property type="entry name" value="FAD/NAD(P)-binding domain"/>
    <property type="match status" value="1"/>
</dbReference>
<keyword evidence="14" id="KW-0547">Nucleotide-binding</keyword>
<dbReference type="PANTHER" id="PTHR22912:SF160">
    <property type="entry name" value="DIHYDROLIPOYL DEHYDROGENASE"/>
    <property type="match status" value="1"/>
</dbReference>
<evidence type="ECO:0000259" key="17">
    <source>
        <dbReference type="Pfam" id="PF02852"/>
    </source>
</evidence>
<evidence type="ECO:0000256" key="7">
    <source>
        <dbReference type="ARBA" id="ARBA00022827"/>
    </source>
</evidence>
<dbReference type="Gene3D" id="3.50.50.60">
    <property type="entry name" value="FAD/NAD(P)-binding domain"/>
    <property type="match status" value="2"/>
</dbReference>
<dbReference type="InterPro" id="IPR050151">
    <property type="entry name" value="Class-I_Pyr_Nuc-Dis_Oxidored"/>
</dbReference>
<feature type="binding site" evidence="14">
    <location>
        <position position="277"/>
    </location>
    <ligand>
        <name>NAD(+)</name>
        <dbReference type="ChEBI" id="CHEBI:57540"/>
    </ligand>
</feature>
<evidence type="ECO:0000256" key="12">
    <source>
        <dbReference type="ARBA" id="ARBA00049187"/>
    </source>
</evidence>
<evidence type="ECO:0000256" key="14">
    <source>
        <dbReference type="PIRSR" id="PIRSR000350-3"/>
    </source>
</evidence>
<dbReference type="Proteomes" id="UP000234237">
    <property type="component" value="Chromosome"/>
</dbReference>
<evidence type="ECO:0000256" key="15">
    <source>
        <dbReference type="PIRSR" id="PIRSR000350-4"/>
    </source>
</evidence>
<evidence type="ECO:0000256" key="10">
    <source>
        <dbReference type="ARBA" id="ARBA00023157"/>
    </source>
</evidence>
<dbReference type="AlphaFoldDB" id="A0A2K9IX42"/>
<evidence type="ECO:0000256" key="3">
    <source>
        <dbReference type="ARBA" id="ARBA00012608"/>
    </source>
</evidence>
<dbReference type="InterPro" id="IPR036188">
    <property type="entry name" value="FAD/NAD-bd_sf"/>
</dbReference>
<evidence type="ECO:0000256" key="2">
    <source>
        <dbReference type="ARBA" id="ARBA00007532"/>
    </source>
</evidence>
<dbReference type="InterPro" id="IPR006258">
    <property type="entry name" value="Lipoamide_DH"/>
</dbReference>
<comment type="miscellaneous">
    <text evidence="16">The active site is a redox-active disulfide bond.</text>
</comment>
<dbReference type="PANTHER" id="PTHR22912">
    <property type="entry name" value="DISULFIDE OXIDOREDUCTASE"/>
    <property type="match status" value="1"/>
</dbReference>
<dbReference type="PROSITE" id="PS00076">
    <property type="entry name" value="PYRIDINE_REDOX_1"/>
    <property type="match status" value="1"/>
</dbReference>
<dbReference type="Pfam" id="PF02852">
    <property type="entry name" value="Pyr_redox_dim"/>
    <property type="match status" value="1"/>
</dbReference>
<comment type="subcellular location">
    <subcellularLocation>
        <location evidence="1">Cytoplasm</location>
    </subcellularLocation>
</comment>
<feature type="active site" description="Proton acceptor" evidence="13">
    <location>
        <position position="451"/>
    </location>
</feature>
<gene>
    <name evidence="19" type="primary">pdhD_1</name>
    <name evidence="19" type="ORF">A21D_01210</name>
</gene>
<feature type="binding site" evidence="14">
    <location>
        <position position="58"/>
    </location>
    <ligand>
        <name>FAD</name>
        <dbReference type="ChEBI" id="CHEBI:57692"/>
    </ligand>
</feature>
<dbReference type="FunFam" id="3.50.50.60:FF:000037">
    <property type="entry name" value="Dihydrolipoyl dehydrogenase"/>
    <property type="match status" value="1"/>
</dbReference>
<dbReference type="NCBIfam" id="TIGR01350">
    <property type="entry name" value="lipoamide_DH"/>
    <property type="match status" value="1"/>
</dbReference>
<dbReference type="InterPro" id="IPR001100">
    <property type="entry name" value="Pyr_nuc-diS_OxRdtase"/>
</dbReference>
<evidence type="ECO:0000259" key="18">
    <source>
        <dbReference type="Pfam" id="PF07992"/>
    </source>
</evidence>
<dbReference type="PIRSF" id="PIRSF000350">
    <property type="entry name" value="Mercury_reductase_MerA"/>
    <property type="match status" value="1"/>
</dbReference>
<sequence length="472" mass="50228">MIMVVGDFAEELETVVIGSGPGGYVAAIRAAQLGQKVAIIERGEIGGACLNVGCIPSKALIHASHKYQTSLDSKILGIHTKETTVNFKETQAWKNKEVVATLTKGVEMLLKKNKVEIMKGEAHFIDNETLRVMYDDESGQTYNFKHAIIATGSRPIEIKSFKFGKRVIDSTGALNLTEIPKKLTVIGGGYIGVELAGVYANFGTEVTILEGSEQILPGFEKDMVKLVVDAFKAKNVSIVTNAMAKSVKQTDKKATVTYDAGGQEEAIDADYVLVSVGRKPNTDDIGLELAGIKTNDKGLIEVDEQGRTNKKNIFAIGDVVPGAALAHKASYEAKVAAEVISGSKGAAVDYLAMPAICFTDPELATVGYTKKEAKEHGYDVKESKFPLAGNGRALSLNQTEGFVRLITEKESGTLLGAQIAGVSASDMIAEIGLAIENGLTAEDVTLTIHSHPSMAESVMDAAELALGQPIHI</sequence>
<evidence type="ECO:0000313" key="19">
    <source>
        <dbReference type="EMBL" id="AUJ24309.1"/>
    </source>
</evidence>
<dbReference type="GO" id="GO:0004148">
    <property type="term" value="F:dihydrolipoyl dehydrogenase (NADH) activity"/>
    <property type="evidence" value="ECO:0007669"/>
    <property type="project" value="UniProtKB-EC"/>
</dbReference>
<evidence type="ECO:0000256" key="6">
    <source>
        <dbReference type="ARBA" id="ARBA00022630"/>
    </source>
</evidence>
<dbReference type="GO" id="GO:0050660">
    <property type="term" value="F:flavin adenine dinucleotide binding"/>
    <property type="evidence" value="ECO:0007669"/>
    <property type="project" value="InterPro"/>
</dbReference>
<organism evidence="19 20">
    <name type="scientific">Virgibacillus dokdonensis</name>
    <dbReference type="NCBI Taxonomy" id="302167"/>
    <lineage>
        <taxon>Bacteria</taxon>
        <taxon>Bacillati</taxon>
        <taxon>Bacillota</taxon>
        <taxon>Bacilli</taxon>
        <taxon>Bacillales</taxon>
        <taxon>Bacillaceae</taxon>
        <taxon>Virgibacillus</taxon>
    </lineage>
</organism>
<evidence type="ECO:0000256" key="13">
    <source>
        <dbReference type="PIRSR" id="PIRSR000350-2"/>
    </source>
</evidence>
<dbReference type="Gene3D" id="3.30.390.30">
    <property type="match status" value="1"/>
</dbReference>
<dbReference type="SUPFAM" id="SSF55424">
    <property type="entry name" value="FAD/NAD-linked reductases, dimerisation (C-terminal) domain"/>
    <property type="match status" value="1"/>
</dbReference>
<comment type="similarity">
    <text evidence="2 16">Belongs to the class-I pyridine nucleotide-disulfide oxidoreductase family.</text>
</comment>
<keyword evidence="10" id="KW-1015">Disulfide bond</keyword>
<keyword evidence="9 14" id="KW-0520">NAD</keyword>
<feature type="binding site" evidence="14">
    <location>
        <position position="210"/>
    </location>
    <ligand>
        <name>NAD(+)</name>
        <dbReference type="ChEBI" id="CHEBI:57540"/>
    </ligand>
</feature>
<evidence type="ECO:0000256" key="16">
    <source>
        <dbReference type="RuleBase" id="RU003692"/>
    </source>
</evidence>
<dbReference type="EC" id="1.8.1.4" evidence="3 16"/>
<evidence type="ECO:0000256" key="4">
    <source>
        <dbReference type="ARBA" id="ARBA00016961"/>
    </source>
</evidence>
<keyword evidence="7 14" id="KW-0274">FAD</keyword>
<keyword evidence="6 16" id="KW-0285">Flavoprotein</keyword>
<evidence type="ECO:0000256" key="1">
    <source>
        <dbReference type="ARBA" id="ARBA00004496"/>
    </source>
</evidence>
<accession>A0A2K9IX42</accession>
<evidence type="ECO:0000256" key="9">
    <source>
        <dbReference type="ARBA" id="ARBA00023027"/>
    </source>
</evidence>
<dbReference type="KEGG" id="vpn:A21D_01210"/>
<feature type="domain" description="Pyridine nucleotide-disulphide oxidoreductase dimerisation" evidence="17">
    <location>
        <begin position="353"/>
        <end position="461"/>
    </location>
</feature>
<dbReference type="Pfam" id="PF07992">
    <property type="entry name" value="Pyr_redox_2"/>
    <property type="match status" value="1"/>
</dbReference>
<feature type="binding site" evidence="14">
    <location>
        <position position="318"/>
    </location>
    <ligand>
        <name>FAD</name>
        <dbReference type="ChEBI" id="CHEBI:57692"/>
    </ligand>
</feature>
<feature type="binding site" evidence="14">
    <location>
        <begin position="151"/>
        <end position="153"/>
    </location>
    <ligand>
        <name>FAD</name>
        <dbReference type="ChEBI" id="CHEBI:57692"/>
    </ligand>
</feature>
<feature type="domain" description="FAD/NAD(P)-binding" evidence="18">
    <location>
        <begin position="14"/>
        <end position="333"/>
    </location>
</feature>
<dbReference type="GO" id="GO:0006103">
    <property type="term" value="P:2-oxoglutarate metabolic process"/>
    <property type="evidence" value="ECO:0007669"/>
    <property type="project" value="TreeGrafter"/>
</dbReference>
<protein>
    <recommendedName>
        <fullName evidence="4 16">Dihydrolipoyl dehydrogenase</fullName>
        <ecNumber evidence="3 16">1.8.1.4</ecNumber>
    </recommendedName>
</protein>
<keyword evidence="8 16" id="KW-0560">Oxidoreductase</keyword>
<proteinExistence type="inferred from homology"/>
<comment type="catalytic activity">
    <reaction evidence="12 16">
        <text>N(6)-[(R)-dihydrolipoyl]-L-lysyl-[protein] + NAD(+) = N(6)-[(R)-lipoyl]-L-lysyl-[protein] + NADH + H(+)</text>
        <dbReference type="Rhea" id="RHEA:15045"/>
        <dbReference type="Rhea" id="RHEA-COMP:10474"/>
        <dbReference type="Rhea" id="RHEA-COMP:10475"/>
        <dbReference type="ChEBI" id="CHEBI:15378"/>
        <dbReference type="ChEBI" id="CHEBI:57540"/>
        <dbReference type="ChEBI" id="CHEBI:57945"/>
        <dbReference type="ChEBI" id="CHEBI:83099"/>
        <dbReference type="ChEBI" id="CHEBI:83100"/>
        <dbReference type="EC" id="1.8.1.4"/>
    </reaction>
</comment>
<dbReference type="FunFam" id="3.30.390.30:FF:000001">
    <property type="entry name" value="Dihydrolipoyl dehydrogenase"/>
    <property type="match status" value="1"/>
</dbReference>
<name>A0A2K9IX42_9BACI</name>
<dbReference type="InterPro" id="IPR012999">
    <property type="entry name" value="Pyr_OxRdtase_I_AS"/>
</dbReference>
<keyword evidence="5" id="KW-0963">Cytoplasm</keyword>
<evidence type="ECO:0000256" key="5">
    <source>
        <dbReference type="ARBA" id="ARBA00022490"/>
    </source>
</evidence>
<feature type="disulfide bond" description="Redox-active" evidence="15">
    <location>
        <begin position="49"/>
        <end position="54"/>
    </location>
</feature>
<evidence type="ECO:0000256" key="8">
    <source>
        <dbReference type="ARBA" id="ARBA00023002"/>
    </source>
</evidence>
<reference evidence="20" key="1">
    <citation type="submission" date="2016-11" db="EMBL/GenBank/DDBJ databases">
        <title>Complete genome sequence of Virgibacillus pantothenticus 21D, a halophilic bacterium isolated from the deep hypersaline anoxic basin Discovery in the Mediterranean Sea.</title>
        <authorList>
            <person name="Zeaiter Z."/>
            <person name="Booth J.M."/>
            <person name="Prosdocimi E.M."/>
            <person name="Mapelli F."/>
            <person name="Fusi M."/>
            <person name="Daffonchio D."/>
            <person name="Borin S."/>
            <person name="Crotti E."/>
        </authorList>
    </citation>
    <scope>NUCLEOTIDE SEQUENCE [LARGE SCALE GENOMIC DNA]</scope>
    <source>
        <strain evidence="20">21D</strain>
    </source>
</reference>